<evidence type="ECO:0000256" key="3">
    <source>
        <dbReference type="ARBA" id="ARBA00022630"/>
    </source>
</evidence>
<keyword evidence="3" id="KW-0285">Flavoprotein</keyword>
<keyword evidence="4" id="KW-0274">FAD</keyword>
<dbReference type="PANTHER" id="PTHR21197:SF0">
    <property type="entry name" value="UDP-GALACTOPYRANOSE MUTASE"/>
    <property type="match status" value="1"/>
</dbReference>
<dbReference type="Gene3D" id="3.40.50.720">
    <property type="entry name" value="NAD(P)-binding Rossmann-like Domain"/>
    <property type="match status" value="3"/>
</dbReference>
<comment type="similarity">
    <text evidence="2">Belongs to the UDP-galactopyranose/dTDP-fucopyranose mutase family.</text>
</comment>
<keyword evidence="8" id="KW-1185">Reference proteome</keyword>
<dbReference type="SUPFAM" id="SSF51971">
    <property type="entry name" value="Nucleotide-binding domain"/>
    <property type="match status" value="1"/>
</dbReference>
<protein>
    <submittedName>
        <fullName evidence="7">UDP-galactopyranose mutase</fullName>
        <ecNumber evidence="7">5.4.99.9</ecNumber>
    </submittedName>
</protein>
<dbReference type="GO" id="GO:0008767">
    <property type="term" value="F:UDP-galactopyranose mutase activity"/>
    <property type="evidence" value="ECO:0007669"/>
    <property type="project" value="UniProtKB-EC"/>
</dbReference>
<dbReference type="RefSeq" id="WP_006303465.1">
    <property type="nucleotide sequence ID" value="NZ_AEDQ01000003.1"/>
</dbReference>
<keyword evidence="5 7" id="KW-0413">Isomerase</keyword>
<evidence type="ECO:0000313" key="7">
    <source>
        <dbReference type="EMBL" id="EFL44690.1"/>
    </source>
</evidence>
<gene>
    <name evidence="7" type="primary">glf</name>
    <name evidence="7" type="ORF">HMPREF9248_0767</name>
</gene>
<dbReference type="Pfam" id="PF03275">
    <property type="entry name" value="GLF"/>
    <property type="match status" value="1"/>
</dbReference>
<evidence type="ECO:0000313" key="8">
    <source>
        <dbReference type="Proteomes" id="UP000004431"/>
    </source>
</evidence>
<comment type="cofactor">
    <cofactor evidence="1">
        <name>FAD</name>
        <dbReference type="ChEBI" id="CHEBI:57692"/>
    </cofactor>
</comment>
<comment type="caution">
    <text evidence="7">The sequence shown here is derived from an EMBL/GenBank/DDBJ whole genome shotgun (WGS) entry which is preliminary data.</text>
</comment>
<dbReference type="SUPFAM" id="SSF54373">
    <property type="entry name" value="FAD-linked reductases, C-terminal domain"/>
    <property type="match status" value="1"/>
</dbReference>
<evidence type="ECO:0000256" key="2">
    <source>
        <dbReference type="ARBA" id="ARBA00009321"/>
    </source>
</evidence>
<evidence type="ECO:0000256" key="1">
    <source>
        <dbReference type="ARBA" id="ARBA00001974"/>
    </source>
</evidence>
<dbReference type="PANTHER" id="PTHR21197">
    <property type="entry name" value="UDP-GALACTOPYRANOSE MUTASE"/>
    <property type="match status" value="1"/>
</dbReference>
<proteinExistence type="inferred from homology"/>
<dbReference type="InterPro" id="IPR004379">
    <property type="entry name" value="UDP-GALP_mutase"/>
</dbReference>
<dbReference type="EMBL" id="AEDQ01000003">
    <property type="protein sequence ID" value="EFL44690.1"/>
    <property type="molecule type" value="Genomic_DNA"/>
</dbReference>
<accession>A0ABP2J1X7</accession>
<evidence type="ECO:0000256" key="5">
    <source>
        <dbReference type="ARBA" id="ARBA00023235"/>
    </source>
</evidence>
<dbReference type="EC" id="5.4.99.9" evidence="7"/>
<sequence length="399" mass="45755">MNITSGLPTDFNPHAYDALVVGCGFAGVVCARRLAENCGFRVAILERRNHIAGNAYDCLDDAGILIHTYGPHIYHTTSHRVHSFLSRFTDWLPYQHKVLANIHGTLMPVPFNHESLKRAFGDERGEALYEKLKATFGSDKKVPIMELRERHDADLQAVADYIYENIFLHYTEKQWDKTPDQIDPAVMGRVPVFIGDDDRYFPQATYQGMPKDGYTALFERMLDHDLISVFVDLDARDVLSVENNEVHACGSRYDGEVIYTGPLDELFNLDNGDLPYRTVDMQFETLNQDEFQPVATVNYTVSEKFTRITEFKHMGGPQPHGKTTILREYPMPYTPNSGQTPYYVINEPQNIERYKQYRTRVDSILNFHVVGRLAEYRYYDMDGVCASALELSDEIIAHR</sequence>
<reference evidence="7 8" key="1">
    <citation type="submission" date="2010-08" db="EMBL/GenBank/DDBJ databases">
        <authorList>
            <person name="Durkin A.S."/>
            <person name="Madupu R."/>
            <person name="Torralba M."/>
            <person name="Gillis M."/>
            <person name="Methe B."/>
            <person name="Sutton G."/>
            <person name="Nelson K.E."/>
        </authorList>
    </citation>
    <scope>NUCLEOTIDE SEQUENCE [LARGE SCALE GENOMIC DNA]</scope>
    <source>
        <strain evidence="7 8">PB189-T1-4</strain>
    </source>
</reference>
<evidence type="ECO:0000256" key="4">
    <source>
        <dbReference type="ARBA" id="ARBA00022827"/>
    </source>
</evidence>
<dbReference type="Proteomes" id="UP000004431">
    <property type="component" value="Unassembled WGS sequence"/>
</dbReference>
<dbReference type="Pfam" id="PF13450">
    <property type="entry name" value="NAD_binding_8"/>
    <property type="match status" value="1"/>
</dbReference>
<dbReference type="InterPro" id="IPR015899">
    <property type="entry name" value="UDP-GalPyranose_mutase_C"/>
</dbReference>
<organism evidence="7 8">
    <name type="scientific">Fannyhessea vaginae PB189-T1-4</name>
    <dbReference type="NCBI Taxonomy" id="866774"/>
    <lineage>
        <taxon>Bacteria</taxon>
        <taxon>Bacillati</taxon>
        <taxon>Actinomycetota</taxon>
        <taxon>Coriobacteriia</taxon>
        <taxon>Coriobacteriales</taxon>
        <taxon>Atopobiaceae</taxon>
        <taxon>Fannyhessea</taxon>
    </lineage>
</organism>
<name>A0ABP2J1X7_9ACTN</name>
<feature type="domain" description="UDP-galactopyranose mutase C-terminal" evidence="6">
    <location>
        <begin position="166"/>
        <end position="378"/>
    </location>
</feature>
<dbReference type="NCBIfam" id="TIGR00031">
    <property type="entry name" value="UDP-GALP_mutase"/>
    <property type="match status" value="1"/>
</dbReference>
<evidence type="ECO:0000259" key="6">
    <source>
        <dbReference type="Pfam" id="PF03275"/>
    </source>
</evidence>